<dbReference type="AlphaFoldDB" id="A0A166DBV3"/>
<sequence>MRYYKKRGCNGLIKRPTDPDIKKFLDEFKRKEQEDRKIPFDDRVEELERYPERFDPAVLAKKSHERYMRKLFPEDYLDEEDENDDLMK</sequence>
<comment type="caution">
    <text evidence="1">The sequence shown here is derived from an EMBL/GenBank/DDBJ whole genome shotgun (WGS) entry which is preliminary data.</text>
</comment>
<accession>A0A166DBV3</accession>
<evidence type="ECO:0000313" key="2">
    <source>
        <dbReference type="Proteomes" id="UP000077066"/>
    </source>
</evidence>
<dbReference type="Proteomes" id="UP000077066">
    <property type="component" value="Unassembled WGS sequence"/>
</dbReference>
<gene>
    <name evidence="1" type="ORF">MBFIL_06420</name>
</gene>
<dbReference type="EMBL" id="LWMT01000097">
    <property type="protein sequence ID" value="KZX15423.1"/>
    <property type="molecule type" value="Genomic_DNA"/>
</dbReference>
<proteinExistence type="predicted"/>
<dbReference type="RefSeq" id="WP_066971468.1">
    <property type="nucleotide sequence ID" value="NZ_LWMT01000097.1"/>
</dbReference>
<dbReference type="PATRIC" id="fig|55758.3.peg.722"/>
<keyword evidence="2" id="KW-1185">Reference proteome</keyword>
<name>A0A166DBV3_9EURY</name>
<evidence type="ECO:0000313" key="1">
    <source>
        <dbReference type="EMBL" id="KZX15423.1"/>
    </source>
</evidence>
<protein>
    <submittedName>
        <fullName evidence="1">Uncharacterized protein</fullName>
    </submittedName>
</protein>
<reference evidence="1 2" key="1">
    <citation type="submission" date="2016-04" db="EMBL/GenBank/DDBJ databases">
        <title>Genome sequence of Methanobrevibacter filiformis DSM 11501.</title>
        <authorList>
            <person name="Poehlein A."/>
            <person name="Seedorf H."/>
            <person name="Daniel R."/>
        </authorList>
    </citation>
    <scope>NUCLEOTIDE SEQUENCE [LARGE SCALE GENOMIC DNA]</scope>
    <source>
        <strain evidence="1 2">DSM 11501</strain>
    </source>
</reference>
<organism evidence="1 2">
    <name type="scientific">Methanobrevibacter filiformis</name>
    <dbReference type="NCBI Taxonomy" id="55758"/>
    <lineage>
        <taxon>Archaea</taxon>
        <taxon>Methanobacteriati</taxon>
        <taxon>Methanobacteriota</taxon>
        <taxon>Methanomada group</taxon>
        <taxon>Methanobacteria</taxon>
        <taxon>Methanobacteriales</taxon>
        <taxon>Methanobacteriaceae</taxon>
        <taxon>Methanobrevibacter</taxon>
    </lineage>
</organism>